<keyword evidence="4" id="KW-0862">Zinc</keyword>
<keyword evidence="1" id="KW-0343">GTPase activation</keyword>
<keyword evidence="2" id="KW-0479">Metal-binding</keyword>
<dbReference type="SMART" id="SM00105">
    <property type="entry name" value="ArfGap"/>
    <property type="match status" value="1"/>
</dbReference>
<name>A0A2G5BGR6_COERN</name>
<evidence type="ECO:0000256" key="4">
    <source>
        <dbReference type="ARBA" id="ARBA00022833"/>
    </source>
</evidence>
<dbReference type="GO" id="GO:0008270">
    <property type="term" value="F:zinc ion binding"/>
    <property type="evidence" value="ECO:0007669"/>
    <property type="project" value="UniProtKB-KW"/>
</dbReference>
<dbReference type="PROSITE" id="PS50115">
    <property type="entry name" value="ARFGAP"/>
    <property type="match status" value="1"/>
</dbReference>
<feature type="domain" description="Arf-GAP" evidence="7">
    <location>
        <begin position="8"/>
        <end position="125"/>
    </location>
</feature>
<dbReference type="GO" id="GO:0005096">
    <property type="term" value="F:GTPase activator activity"/>
    <property type="evidence" value="ECO:0007669"/>
    <property type="project" value="UniProtKB-KW"/>
</dbReference>
<evidence type="ECO:0000259" key="7">
    <source>
        <dbReference type="PROSITE" id="PS50115"/>
    </source>
</evidence>
<evidence type="ECO:0000256" key="5">
    <source>
        <dbReference type="PROSITE-ProRule" id="PRU00288"/>
    </source>
</evidence>
<dbReference type="Pfam" id="PF01412">
    <property type="entry name" value="ArfGap"/>
    <property type="match status" value="1"/>
</dbReference>
<dbReference type="PRINTS" id="PR00405">
    <property type="entry name" value="REVINTRACTNG"/>
</dbReference>
<dbReference type="GO" id="GO:0000139">
    <property type="term" value="C:Golgi membrane"/>
    <property type="evidence" value="ECO:0007669"/>
    <property type="project" value="TreeGrafter"/>
</dbReference>
<organism evidence="8 9">
    <name type="scientific">Coemansia reversa (strain ATCC 12441 / NRRL 1564)</name>
    <dbReference type="NCBI Taxonomy" id="763665"/>
    <lineage>
        <taxon>Eukaryota</taxon>
        <taxon>Fungi</taxon>
        <taxon>Fungi incertae sedis</taxon>
        <taxon>Zoopagomycota</taxon>
        <taxon>Kickxellomycotina</taxon>
        <taxon>Kickxellomycetes</taxon>
        <taxon>Kickxellales</taxon>
        <taxon>Kickxellaceae</taxon>
        <taxon>Coemansia</taxon>
    </lineage>
</organism>
<dbReference type="PANTHER" id="PTHR46395">
    <property type="entry name" value="ADP-RIBOSYLATION FACTOR GTPASE-ACTIVATING PROTEIN 1"/>
    <property type="match status" value="1"/>
</dbReference>
<reference evidence="8 9" key="1">
    <citation type="journal article" date="2015" name="Genome Biol. Evol.">
        <title>Phylogenomic analyses indicate that early fungi evolved digesting cell walls of algal ancestors of land plants.</title>
        <authorList>
            <person name="Chang Y."/>
            <person name="Wang S."/>
            <person name="Sekimoto S."/>
            <person name="Aerts A.L."/>
            <person name="Choi C."/>
            <person name="Clum A."/>
            <person name="LaButti K.M."/>
            <person name="Lindquist E.A."/>
            <person name="Yee Ngan C."/>
            <person name="Ohm R.A."/>
            <person name="Salamov A.A."/>
            <person name="Grigoriev I.V."/>
            <person name="Spatafora J.W."/>
            <person name="Berbee M.L."/>
        </authorList>
    </citation>
    <scope>NUCLEOTIDE SEQUENCE [LARGE SCALE GENOMIC DNA]</scope>
    <source>
        <strain evidence="8 9">NRRL 1564</strain>
    </source>
</reference>
<dbReference type="STRING" id="763665.A0A2G5BGR6"/>
<evidence type="ECO:0000313" key="8">
    <source>
        <dbReference type="EMBL" id="PIA18193.1"/>
    </source>
</evidence>
<dbReference type="CDD" id="cd08830">
    <property type="entry name" value="ArfGap_ArfGap1"/>
    <property type="match status" value="1"/>
</dbReference>
<accession>A0A2G5BGR6</accession>
<dbReference type="InterPro" id="IPR037278">
    <property type="entry name" value="ARFGAP/RecO"/>
</dbReference>
<evidence type="ECO:0000256" key="3">
    <source>
        <dbReference type="ARBA" id="ARBA00022771"/>
    </source>
</evidence>
<feature type="compositionally biased region" description="Polar residues" evidence="6">
    <location>
        <begin position="396"/>
        <end position="414"/>
    </location>
</feature>
<dbReference type="OrthoDB" id="983479at2759"/>
<keyword evidence="9" id="KW-1185">Reference proteome</keyword>
<dbReference type="Proteomes" id="UP000242474">
    <property type="component" value="Unassembled WGS sequence"/>
</dbReference>
<evidence type="ECO:0000256" key="2">
    <source>
        <dbReference type="ARBA" id="ARBA00022723"/>
    </source>
</evidence>
<feature type="compositionally biased region" description="Low complexity" evidence="6">
    <location>
        <begin position="386"/>
        <end position="395"/>
    </location>
</feature>
<gene>
    <name evidence="8" type="ORF">COEREDRAFT_91482</name>
</gene>
<dbReference type="Gene3D" id="1.10.220.150">
    <property type="entry name" value="Arf GTPase activating protein"/>
    <property type="match status" value="1"/>
</dbReference>
<evidence type="ECO:0000313" key="9">
    <source>
        <dbReference type="Proteomes" id="UP000242474"/>
    </source>
</evidence>
<dbReference type="InterPro" id="IPR001164">
    <property type="entry name" value="ArfGAP_dom"/>
</dbReference>
<dbReference type="AlphaFoldDB" id="A0A2G5BGR6"/>
<dbReference type="SUPFAM" id="SSF57863">
    <property type="entry name" value="ArfGap/RecO-like zinc finger"/>
    <property type="match status" value="1"/>
</dbReference>
<feature type="compositionally biased region" description="Polar residues" evidence="6">
    <location>
        <begin position="347"/>
        <end position="363"/>
    </location>
</feature>
<proteinExistence type="predicted"/>
<dbReference type="GO" id="GO:0030100">
    <property type="term" value="P:regulation of endocytosis"/>
    <property type="evidence" value="ECO:0007669"/>
    <property type="project" value="TreeGrafter"/>
</dbReference>
<dbReference type="EMBL" id="KZ303491">
    <property type="protein sequence ID" value="PIA18193.1"/>
    <property type="molecule type" value="Genomic_DNA"/>
</dbReference>
<sequence length="440" mass="47068">MASAAEIKRSLLQLQRKDGNKVCMDCQSPNPQWASVSLTTFFCLNCSGQHRGLGVHLSFVRSITMDKWTAEQLKRMELGGNKAALEFFKSQSGYSDGMSIKDKYSSRFAELWRQKLTAECEGRVWKAPLATEPISPAARSNSSSPAQFGSTPQMKSFGSTFSNSPITSRSQTPDAGRNVNSSSTPSLSGASQKQRNEEYFARLSAQNALRRDDIPPSQGGKYSGFGSSTYHGNSADSPSTPGSTFSVQGAATDPAVTLSKGWSLLASSAQSALSTLGTVAGTINDSYIRPTSEKIQDPNFRNDMSSYVSAIGHRMEEQANRGFTSLSTYMRSGQQSLGASGSGYSPVPTNGNEDLDNTKSSATHNTYESGIGFFDKELEANASLTPPASASTASLQANSGISKRSSSRNLQPTGAATGRGTNPRAGIKQSKGWDDEWDNF</sequence>
<dbReference type="FunFam" id="1.10.220.150:FF:000014">
    <property type="entry name" value="ADP-ribosylation factor GTPase-activating protein"/>
    <property type="match status" value="1"/>
</dbReference>
<feature type="region of interest" description="Disordered" evidence="6">
    <location>
        <begin position="386"/>
        <end position="440"/>
    </location>
</feature>
<evidence type="ECO:0000256" key="6">
    <source>
        <dbReference type="SAM" id="MobiDB-lite"/>
    </source>
</evidence>
<feature type="compositionally biased region" description="Polar residues" evidence="6">
    <location>
        <begin position="225"/>
        <end position="248"/>
    </location>
</feature>
<feature type="compositionally biased region" description="Polar residues" evidence="6">
    <location>
        <begin position="147"/>
        <end position="193"/>
    </location>
</feature>
<keyword evidence="3 5" id="KW-0863">Zinc-finger</keyword>
<dbReference type="InterPro" id="IPR038508">
    <property type="entry name" value="ArfGAP_dom_sf"/>
</dbReference>
<evidence type="ECO:0000256" key="1">
    <source>
        <dbReference type="ARBA" id="ARBA00022468"/>
    </source>
</evidence>
<dbReference type="GO" id="GO:0032012">
    <property type="term" value="P:regulation of ARF protein signal transduction"/>
    <property type="evidence" value="ECO:0007669"/>
    <property type="project" value="TreeGrafter"/>
</dbReference>
<feature type="region of interest" description="Disordered" evidence="6">
    <location>
        <begin position="207"/>
        <end position="248"/>
    </location>
</feature>
<feature type="region of interest" description="Disordered" evidence="6">
    <location>
        <begin position="334"/>
        <end position="363"/>
    </location>
</feature>
<feature type="compositionally biased region" description="Low complexity" evidence="6">
    <location>
        <begin position="334"/>
        <end position="345"/>
    </location>
</feature>
<protein>
    <submittedName>
        <fullName evidence="8">ArfGap-domain-containing protein</fullName>
    </submittedName>
</protein>
<dbReference type="PANTHER" id="PTHR46395:SF1">
    <property type="entry name" value="ADP-RIBOSYLATION FACTOR GTPASE-ACTIVATING PROTEIN 1"/>
    <property type="match status" value="1"/>
</dbReference>
<feature type="region of interest" description="Disordered" evidence="6">
    <location>
        <begin position="134"/>
        <end position="195"/>
    </location>
</feature>
<feature type="compositionally biased region" description="Low complexity" evidence="6">
    <location>
        <begin position="134"/>
        <end position="146"/>
    </location>
</feature>